<accession>A0A066Z1A6</accession>
<evidence type="ECO:0000313" key="4">
    <source>
        <dbReference type="Proteomes" id="UP000027178"/>
    </source>
</evidence>
<keyword evidence="4" id="KW-1185">Reference proteome</keyword>
<evidence type="ECO:0000256" key="2">
    <source>
        <dbReference type="SAM" id="Phobius"/>
    </source>
</evidence>
<keyword evidence="2" id="KW-1133">Transmembrane helix</keyword>
<keyword evidence="2" id="KW-0472">Membrane</keyword>
<evidence type="ECO:0000256" key="1">
    <source>
        <dbReference type="SAM" id="MobiDB-lite"/>
    </source>
</evidence>
<evidence type="ECO:0000313" key="3">
    <source>
        <dbReference type="EMBL" id="KDN86029.1"/>
    </source>
</evidence>
<feature type="compositionally biased region" description="Basic and acidic residues" evidence="1">
    <location>
        <begin position="43"/>
        <end position="53"/>
    </location>
</feature>
<dbReference type="AlphaFoldDB" id="A0A066Z1A6"/>
<reference evidence="3 4" key="1">
    <citation type="submission" date="2014-05" db="EMBL/GenBank/DDBJ databases">
        <title>Draft Genome Sequence of Kitasatospora cheerisanensis KCTC 2395.</title>
        <authorList>
            <person name="Nam D.H."/>
        </authorList>
    </citation>
    <scope>NUCLEOTIDE SEQUENCE [LARGE SCALE GENOMIC DNA]</scope>
    <source>
        <strain evidence="3 4">KCTC 2395</strain>
    </source>
</reference>
<dbReference type="HOGENOM" id="CLU_3062466_0_0_11"/>
<dbReference type="Proteomes" id="UP000027178">
    <property type="component" value="Unassembled WGS sequence"/>
</dbReference>
<keyword evidence="2" id="KW-0812">Transmembrane</keyword>
<dbReference type="EMBL" id="JNBY01000073">
    <property type="protein sequence ID" value="KDN86029.1"/>
    <property type="molecule type" value="Genomic_DNA"/>
</dbReference>
<name>A0A066Z1A6_9ACTN</name>
<dbReference type="PATRIC" id="fig|1348663.4.peg.1777"/>
<organism evidence="3 4">
    <name type="scientific">Kitasatospora cheerisanensis KCTC 2395</name>
    <dbReference type="NCBI Taxonomy" id="1348663"/>
    <lineage>
        <taxon>Bacteria</taxon>
        <taxon>Bacillati</taxon>
        <taxon>Actinomycetota</taxon>
        <taxon>Actinomycetes</taxon>
        <taxon>Kitasatosporales</taxon>
        <taxon>Streptomycetaceae</taxon>
        <taxon>Kitasatospora</taxon>
    </lineage>
</organism>
<sequence length="53" mass="6032">MRPEHLIRSVMQSFLYGAAMAVLAVPVHRSMPRKAPEPSSPHRPVETRRPERA</sequence>
<protein>
    <submittedName>
        <fullName evidence="3">Uncharacterized protein</fullName>
    </submittedName>
</protein>
<feature type="transmembrane region" description="Helical" evidence="2">
    <location>
        <begin position="6"/>
        <end position="25"/>
    </location>
</feature>
<gene>
    <name evidence="3" type="ORF">KCH_18460</name>
</gene>
<proteinExistence type="predicted"/>
<feature type="region of interest" description="Disordered" evidence="1">
    <location>
        <begin position="30"/>
        <end position="53"/>
    </location>
</feature>
<comment type="caution">
    <text evidence="3">The sequence shown here is derived from an EMBL/GenBank/DDBJ whole genome shotgun (WGS) entry which is preliminary data.</text>
</comment>